<dbReference type="SUPFAM" id="SSF52047">
    <property type="entry name" value="RNI-like"/>
    <property type="match status" value="1"/>
</dbReference>
<evidence type="ECO:0000256" key="1">
    <source>
        <dbReference type="SAM" id="MobiDB-lite"/>
    </source>
</evidence>
<reference evidence="2" key="1">
    <citation type="journal article" date="2022" name="bioRxiv">
        <title>Genomics of Preaxostyla Flagellates Illuminates Evolutionary Transitions and the Path Towards Mitochondrial Loss.</title>
        <authorList>
            <person name="Novak L.V.F."/>
            <person name="Treitli S.C."/>
            <person name="Pyrih J."/>
            <person name="Halakuc P."/>
            <person name="Pipaliya S.V."/>
            <person name="Vacek V."/>
            <person name="Brzon O."/>
            <person name="Soukal P."/>
            <person name="Eme L."/>
            <person name="Dacks J.B."/>
            <person name="Karnkowska A."/>
            <person name="Elias M."/>
            <person name="Hampl V."/>
        </authorList>
    </citation>
    <scope>NUCLEOTIDE SEQUENCE</scope>
    <source>
        <strain evidence="2">RCP-MX</strain>
    </source>
</reference>
<evidence type="ECO:0000313" key="3">
    <source>
        <dbReference type="Proteomes" id="UP001141327"/>
    </source>
</evidence>
<sequence>MAPTKAIRRGGRKSDQDDQPIVPPSSIPLPLRLPSDLLPILVELSDAPLQTYTRLLGLCHATRTAVTTPTADALAALVGPCKGLAKLTLDLEALPGHWGRDAAAWVAEAFAGHSRLAVLEVTPSSHATIMSALTRIVGRLHGLEEIRLLLRAESHDSDSWEPVAGPLLAALGRSCPRLRLLHMDLRAYFPGAALQGLAPIAGTLEDVQVPLWITDYAWKEEQRVNNEAGLAFLRSLDIIRKAIVKEKIDAVVREIAVFESGTFKFWRANFWKDGVRGPGNAPWAVGVIMVENTVCEEKFPVDEEAFVKMKGMMTRQAGLRGVQFGEVGKRGKNCTIIAREVRKKVARRLECLCNPKAYYKGECELAAEMGILDVWTEREWKKAKISTKKWGETFRIARELRPISPEGGSLASVRKLSLSQCPADLLGPLAPHLTHLGVSWYSSSAPADEGLCHLERLELPNLCVDDTDGMALARLLSANTATLRTVSLGLFLRNDTGLKPLHRLAGLLDGLPHLTGLTLILEDVPSRAALDLDFGCQPPCGETHDTIRIASRRLRTLRLDIHVPVDPDWNYLPDAPILELACPRLEALTLPKSVGSAVEELVLECPMLRSIEGLPARCRNRWTAMPNLVRVRWRCLWGSREDAPQRCSLDGLPQLLEGSPRLRRLPRLRHALPSLHDCTRSGDLRALRLPAQLERPRDTSSSPVLLRVEAAGLRALTVRLKLRDSLPHRPALSICCPALVALDADLSRLRSFALIGQHLPLLNLALSATPQSSPSEAAIAGLSECLLAAAATLRRVSLRGTGFSAWPRLAAALGRLPQLAVLQLADLIADEEVALACPHLRRLCLRGAMEIRSLVLDCPLLETILFSQTGLAAAEQFELAGPAPPHLCLQCSAWEFDELAKRFPWLRQLPRTRKLLCWRIELCPLF</sequence>
<name>A0ABQ8UH09_9EUKA</name>
<proteinExistence type="predicted"/>
<organism evidence="2 3">
    <name type="scientific">Paratrimastix pyriformis</name>
    <dbReference type="NCBI Taxonomy" id="342808"/>
    <lineage>
        <taxon>Eukaryota</taxon>
        <taxon>Metamonada</taxon>
        <taxon>Preaxostyla</taxon>
        <taxon>Paratrimastigidae</taxon>
        <taxon>Paratrimastix</taxon>
    </lineage>
</organism>
<accession>A0ABQ8UH09</accession>
<dbReference type="Proteomes" id="UP001141327">
    <property type="component" value="Unassembled WGS sequence"/>
</dbReference>
<keyword evidence="3" id="KW-1185">Reference proteome</keyword>
<evidence type="ECO:0000313" key="2">
    <source>
        <dbReference type="EMBL" id="KAJ4457458.1"/>
    </source>
</evidence>
<dbReference type="EMBL" id="JAPMOS010000046">
    <property type="protein sequence ID" value="KAJ4457458.1"/>
    <property type="molecule type" value="Genomic_DNA"/>
</dbReference>
<protein>
    <submittedName>
        <fullName evidence="2">Uncharacterized protein</fullName>
    </submittedName>
</protein>
<comment type="caution">
    <text evidence="2">The sequence shown here is derived from an EMBL/GenBank/DDBJ whole genome shotgun (WGS) entry which is preliminary data.</text>
</comment>
<gene>
    <name evidence="2" type="ORF">PAPYR_7047</name>
</gene>
<feature type="compositionally biased region" description="Basic residues" evidence="1">
    <location>
        <begin position="1"/>
        <end position="11"/>
    </location>
</feature>
<feature type="region of interest" description="Disordered" evidence="1">
    <location>
        <begin position="1"/>
        <end position="27"/>
    </location>
</feature>